<dbReference type="SUPFAM" id="SSF49464">
    <property type="entry name" value="Carboxypeptidase regulatory domain-like"/>
    <property type="match status" value="2"/>
</dbReference>
<dbReference type="Pfam" id="PF00082">
    <property type="entry name" value="Peptidase_S8"/>
    <property type="match status" value="1"/>
</dbReference>
<reference evidence="10" key="1">
    <citation type="journal article" date="2019" name="Int. J. Syst. Evol. Microbiol.">
        <title>The Global Catalogue of Microorganisms (GCM) 10K type strain sequencing project: providing services to taxonomists for standard genome sequencing and annotation.</title>
        <authorList>
            <consortium name="The Broad Institute Genomics Platform"/>
            <consortium name="The Broad Institute Genome Sequencing Center for Infectious Disease"/>
            <person name="Wu L."/>
            <person name="Ma J."/>
        </authorList>
    </citation>
    <scope>NUCLEOTIDE SEQUENCE [LARGE SCALE GENOMIC DNA]</scope>
    <source>
        <strain evidence="10">CGMCC 4.7132</strain>
    </source>
</reference>
<comment type="caution">
    <text evidence="9">The sequence shown here is derived from an EMBL/GenBank/DDBJ whole genome shotgun (WGS) entry which is preliminary data.</text>
</comment>
<proteinExistence type="inferred from homology"/>
<dbReference type="Gene3D" id="2.60.40.1120">
    <property type="entry name" value="Carboxypeptidase-like, regulatory domain"/>
    <property type="match status" value="3"/>
</dbReference>
<feature type="domain" description="Malectin" evidence="8">
    <location>
        <begin position="1017"/>
        <end position="1157"/>
    </location>
</feature>
<evidence type="ECO:0000256" key="4">
    <source>
        <dbReference type="ARBA" id="ARBA00022825"/>
    </source>
</evidence>
<dbReference type="Gene3D" id="3.40.50.200">
    <property type="entry name" value="Peptidase S8/S53 domain"/>
    <property type="match status" value="1"/>
</dbReference>
<dbReference type="SUPFAM" id="SSF52743">
    <property type="entry name" value="Subtilisin-like"/>
    <property type="match status" value="1"/>
</dbReference>
<dbReference type="RefSeq" id="WP_380838246.1">
    <property type="nucleotide sequence ID" value="NZ_JBHSFP010000003.1"/>
</dbReference>
<feature type="active site" description="Charge relay system" evidence="5">
    <location>
        <position position="409"/>
    </location>
</feature>
<dbReference type="InterPro" id="IPR036852">
    <property type="entry name" value="Peptidase_S8/S53_dom_sf"/>
</dbReference>
<dbReference type="SUPFAM" id="SSF49452">
    <property type="entry name" value="Starch-binding domain-like"/>
    <property type="match status" value="1"/>
</dbReference>
<accession>A0ABV9CC41</accession>
<dbReference type="InterPro" id="IPR013784">
    <property type="entry name" value="Carb-bd-like_fold"/>
</dbReference>
<dbReference type="PRINTS" id="PR00723">
    <property type="entry name" value="SUBTILISIN"/>
</dbReference>
<feature type="domain" description="Peptidase S8/S53" evidence="7">
    <location>
        <begin position="180"/>
        <end position="451"/>
    </location>
</feature>
<dbReference type="CDD" id="cd07481">
    <property type="entry name" value="Peptidases_S8_BacillopeptidaseF-like"/>
    <property type="match status" value="1"/>
</dbReference>
<feature type="signal peptide" evidence="6">
    <location>
        <begin position="1"/>
        <end position="26"/>
    </location>
</feature>
<dbReference type="Pfam" id="PF13620">
    <property type="entry name" value="CarboxypepD_reg"/>
    <property type="match status" value="3"/>
</dbReference>
<feature type="active site" description="Charge relay system" evidence="5">
    <location>
        <position position="189"/>
    </location>
</feature>
<dbReference type="InterPro" id="IPR033857">
    <property type="entry name" value="Bacillopeptidase_F"/>
</dbReference>
<evidence type="ECO:0000256" key="3">
    <source>
        <dbReference type="ARBA" id="ARBA00022801"/>
    </source>
</evidence>
<evidence type="ECO:0000256" key="6">
    <source>
        <dbReference type="SAM" id="SignalP"/>
    </source>
</evidence>
<protein>
    <submittedName>
        <fullName evidence="9">S8 family serine peptidase</fullName>
    </submittedName>
</protein>
<keyword evidence="4 5" id="KW-0720">Serine protease</keyword>
<dbReference type="PANTHER" id="PTHR43399">
    <property type="entry name" value="SUBTILISIN-RELATED"/>
    <property type="match status" value="1"/>
</dbReference>
<dbReference type="PROSITE" id="PS51892">
    <property type="entry name" value="SUBTILASE"/>
    <property type="match status" value="1"/>
</dbReference>
<dbReference type="InterPro" id="IPR000209">
    <property type="entry name" value="Peptidase_S8/S53_dom"/>
</dbReference>
<sequence length="1174" mass="122121">MSIPRLWRAALIGTTALALLAPQSVAYGAAQAAPASDKIDRAVRADLSKDDKATFWVRLKDGADLRAARAAKTKADKGKQVYRLKTETATASQAGLRKLLKAAHADFTPFWIVNTVKVTGDAKLAAEIAELPEVTAIEPSKVVALPDPEPGTAKATAASVEWNVDRVNAPKVWDELGDHGEGITIASIDTGVQWDHPALVSQYRGTKPDGTADHDYNWFDPSGACPAKAPCDDRGHGTHTVGTMVGGDGGANTIGVAPGAKWIAAKACLLVGGCPDYTLLAAGQWILAPTDLNNQNPRPDLAPDVVNNSWGGEGIDLWYTSMVEAWVAAGIFPAFSNGNAGPSCGTTGTPGGYVASYSAGAFDASGNIAYFSSRGPGENGEIKPNIAAPGVDIRSALPGDGYGLKSGTSMASPHVAATVALMWSASPFLRGDIEATRALLDGTAADVDDQGCGGTAQDNFVFGEGRLDAYAAVKATPAGELGALTGTVTSGGSPVAGATVSVSGPLNRSVPTAQDGTYTLPRLLSGEYRLTVRKFTYDDATVTVTVSTDRTVTTDLSLTAQDMSTVSGTVTSVGLPEAGATVAAAGTPAATVTDANGRYELRLPHKTYDLQVTATSLCAEKTTVPVTVTGDMTEDVELNSHIDAFGHTCRSGSEAYVEGTHLEPLAWDDETQTLALPFAFPFYGKTYTSGIVSTNGFMSFGGDHYAFPTHESLPSGDGPHPAIYPYWTDLGIFDEGAGLYTATIGTAPNRTFVVEWRKARFYGVDALISFEALLGEDGSVGFRYRGIDSTYAAGEKATVGIENGDGTDAFQYSSDIPALRDSQSLTFAARAHGLVTGTVTDANDGEPLAGATVKVGDAASFTTGADGAFLGEVPAGDHHVEVSAENYGTLAKEVTVTAGTRNRLDTALATGRVTASTGQVTLVMPAGATRKGAFELSNLGAGTTYTIESDPAQTWLSVTPAGGRIEAGRSVTLRVTASSVGVKPGTVRTGTLVVRSASGRNPAFPVLVSVVVPKLQVAIEAGGGKKVVDAAGDTWVADREYSRGGYGHVGGGHESTTGKTIAGTTEQALFSSAREGMREYRFDNVPDGVYTVELGFAETRGKHAGKRVFDVRAEDVLLAQALDVARLAGQNTALNRQYTVKVTDGRLNVKFCARTGDPIVNAIRITERPDKAAR</sequence>
<keyword evidence="6" id="KW-0732">Signal</keyword>
<dbReference type="InterPro" id="IPR008969">
    <property type="entry name" value="CarboxyPept-like_regulatory"/>
</dbReference>
<dbReference type="Pfam" id="PF11721">
    <property type="entry name" value="Malectin"/>
    <property type="match status" value="1"/>
</dbReference>
<evidence type="ECO:0000259" key="7">
    <source>
        <dbReference type="Pfam" id="PF00082"/>
    </source>
</evidence>
<feature type="active site" description="Charge relay system" evidence="5">
    <location>
        <position position="236"/>
    </location>
</feature>
<evidence type="ECO:0000256" key="5">
    <source>
        <dbReference type="PROSITE-ProRule" id="PRU01240"/>
    </source>
</evidence>
<dbReference type="InterPro" id="IPR051048">
    <property type="entry name" value="Peptidase_S8/S53_subtilisin"/>
</dbReference>
<dbReference type="SUPFAM" id="SSF49785">
    <property type="entry name" value="Galactose-binding domain-like"/>
    <property type="match status" value="1"/>
</dbReference>
<dbReference type="InterPro" id="IPR008979">
    <property type="entry name" value="Galactose-bd-like_sf"/>
</dbReference>
<dbReference type="PANTHER" id="PTHR43399:SF4">
    <property type="entry name" value="CELL WALL-ASSOCIATED PROTEASE"/>
    <property type="match status" value="1"/>
</dbReference>
<evidence type="ECO:0000313" key="10">
    <source>
        <dbReference type="Proteomes" id="UP001596004"/>
    </source>
</evidence>
<dbReference type="Gene3D" id="2.60.120.430">
    <property type="entry name" value="Galactose-binding lectin"/>
    <property type="match status" value="1"/>
</dbReference>
<dbReference type="Proteomes" id="UP001596004">
    <property type="component" value="Unassembled WGS sequence"/>
</dbReference>
<dbReference type="PROSITE" id="PS00138">
    <property type="entry name" value="SUBTILASE_SER"/>
    <property type="match status" value="1"/>
</dbReference>
<dbReference type="InterPro" id="IPR015500">
    <property type="entry name" value="Peptidase_S8_subtilisin-rel"/>
</dbReference>
<evidence type="ECO:0000259" key="8">
    <source>
        <dbReference type="Pfam" id="PF11721"/>
    </source>
</evidence>
<dbReference type="EMBL" id="JBHSFP010000003">
    <property type="protein sequence ID" value="MFC4530422.1"/>
    <property type="molecule type" value="Genomic_DNA"/>
</dbReference>
<keyword evidence="2 5" id="KW-0645">Protease</keyword>
<evidence type="ECO:0000313" key="9">
    <source>
        <dbReference type="EMBL" id="MFC4530422.1"/>
    </source>
</evidence>
<evidence type="ECO:0000256" key="1">
    <source>
        <dbReference type="ARBA" id="ARBA00011073"/>
    </source>
</evidence>
<organism evidence="9 10">
    <name type="scientific">Sphaerisporangium dianthi</name>
    <dbReference type="NCBI Taxonomy" id="1436120"/>
    <lineage>
        <taxon>Bacteria</taxon>
        <taxon>Bacillati</taxon>
        <taxon>Actinomycetota</taxon>
        <taxon>Actinomycetes</taxon>
        <taxon>Streptosporangiales</taxon>
        <taxon>Streptosporangiaceae</taxon>
        <taxon>Sphaerisporangium</taxon>
    </lineage>
</organism>
<gene>
    <name evidence="9" type="ORF">ACFO60_06585</name>
</gene>
<keyword evidence="10" id="KW-1185">Reference proteome</keyword>
<comment type="similarity">
    <text evidence="1 5">Belongs to the peptidase S8 family.</text>
</comment>
<feature type="chain" id="PRO_5046085097" evidence="6">
    <location>
        <begin position="27"/>
        <end position="1174"/>
    </location>
</feature>
<keyword evidence="3 5" id="KW-0378">Hydrolase</keyword>
<dbReference type="InterPro" id="IPR023828">
    <property type="entry name" value="Peptidase_S8_Ser-AS"/>
</dbReference>
<name>A0ABV9CC41_9ACTN</name>
<evidence type="ECO:0000256" key="2">
    <source>
        <dbReference type="ARBA" id="ARBA00022670"/>
    </source>
</evidence>
<dbReference type="InterPro" id="IPR021720">
    <property type="entry name" value="Malectin_dom"/>
</dbReference>